<dbReference type="SUPFAM" id="SSF54001">
    <property type="entry name" value="Cysteine proteinases"/>
    <property type="match status" value="1"/>
</dbReference>
<feature type="compositionally biased region" description="Basic and acidic residues" evidence="4">
    <location>
        <begin position="321"/>
        <end position="330"/>
    </location>
</feature>
<evidence type="ECO:0000256" key="2">
    <source>
        <dbReference type="ARBA" id="ARBA00022670"/>
    </source>
</evidence>
<dbReference type="GO" id="GO:0006508">
    <property type="term" value="P:proteolysis"/>
    <property type="evidence" value="ECO:0007669"/>
    <property type="project" value="UniProtKB-KW"/>
</dbReference>
<evidence type="ECO:0000313" key="6">
    <source>
        <dbReference type="EMBL" id="KAE9082804.1"/>
    </source>
</evidence>
<feature type="compositionally biased region" description="Basic and acidic residues" evidence="4">
    <location>
        <begin position="27"/>
        <end position="40"/>
    </location>
</feature>
<dbReference type="InterPro" id="IPR003653">
    <property type="entry name" value="Peptidase_C48_C"/>
</dbReference>
<feature type="compositionally biased region" description="Low complexity" evidence="4">
    <location>
        <begin position="1"/>
        <end position="14"/>
    </location>
</feature>
<accession>A0A6G0KBA5</accession>
<protein>
    <recommendedName>
        <fullName evidence="5">Ubiquitin-like protease family profile domain-containing protein</fullName>
    </recommendedName>
</protein>
<feature type="region of interest" description="Disordered" evidence="4">
    <location>
        <begin position="423"/>
        <end position="493"/>
    </location>
</feature>
<feature type="region of interest" description="Disordered" evidence="4">
    <location>
        <begin position="354"/>
        <end position="392"/>
    </location>
</feature>
<gene>
    <name evidence="6" type="ORF">PF010_g21444</name>
</gene>
<proteinExistence type="inferred from homology"/>
<feature type="compositionally biased region" description="Polar residues" evidence="4">
    <location>
        <begin position="305"/>
        <end position="320"/>
    </location>
</feature>
<comment type="caution">
    <text evidence="6">The sequence shown here is derived from an EMBL/GenBank/DDBJ whole genome shotgun (WGS) entry which is preliminary data.</text>
</comment>
<dbReference type="Pfam" id="PF02902">
    <property type="entry name" value="Peptidase_C48"/>
    <property type="match status" value="1"/>
</dbReference>
<evidence type="ECO:0000256" key="4">
    <source>
        <dbReference type="SAM" id="MobiDB-lite"/>
    </source>
</evidence>
<dbReference type="InterPro" id="IPR038765">
    <property type="entry name" value="Papain-like_cys_pep_sf"/>
</dbReference>
<evidence type="ECO:0000256" key="1">
    <source>
        <dbReference type="ARBA" id="ARBA00005234"/>
    </source>
</evidence>
<dbReference type="Gene3D" id="3.40.395.10">
    <property type="entry name" value="Adenoviral Proteinase, Chain A"/>
    <property type="match status" value="1"/>
</dbReference>
<feature type="domain" description="Ubiquitin-like protease family profile" evidence="5">
    <location>
        <begin position="686"/>
        <end position="842"/>
    </location>
</feature>
<dbReference type="PROSITE" id="PS50600">
    <property type="entry name" value="ULP_PROTEASE"/>
    <property type="match status" value="1"/>
</dbReference>
<sequence>MASGEASDESAFSDSDFEPDSEGSAETQEKTQKSSSHENNAKQYKTSKWKKQRELMASAHKDVSVEIPVFASTRRWISWAEFEEDFDSYLKKHWLIYRKRNNVKTSTNNSSLATGKYAYVNFPVSEKKFDYVYRQYYCTHGCFDGPKDFNEWRILEKLFVDTKCLTDLPDAFLQPRWRYNKVEPMIDVLKRSIDDNDYLRKLLATPVKQLRKPDVPKSFLNNSEHDRKRVGFIKLKRGGSTKDKLLVKSDVEKHNIALDTLAPLITDMVQSSSEAFFKKLATVELAVKELITSFDGMKNHHNSEHTGSLNNSDTANNEQPSQKKDAFQNDKWLNESDDELAELLTELAASTTRFGGRNSLSGQKRCLGHDREMELTADTKATKKRERSTDSYDEDAMTTLNIQSKCVNGADQHAFADNGADQHAFSGNSADPSALTFNGTNQSALADGKPPTENIMKKKARKETQPQFSIFSLPKRIQSSKNNSRKRGGTKQLKHPALAVEISIEEYSKGVPIGDVVAWLERSNNHDKIEKVLKLYPVVRNRPRDAMASVIVDASKARGAIMSIGVVFGYSIVQNALATLRSDISISSMVYPRPRFALQLLPDKTPYHESLLWTMQEFYRLKLEYREYSKAVKWLSRNWVDDMFETDCLDVPGMMENELARAILSRLNFSSLSSYIVFTTAMEKQMSVTLMEIVGTVPGKEWLKDSPISLLLQLACVRHGHAAYVESIVGKPEQWTMPKDQVRDIDFVIAPCNTSGIHWTLVILDLSESNAMVYDPLDNGEFREKTRERIKHVFFPTVDNWRRRKFGENTCFPRWKMSVLPGPKQPDGVSCGVFIASTGWAFLHGETEWLALRGKAPRQASTTLRMRMLYHLLCSPEVKVVIPESELSQDVATIEKLLDELIAKLSNDELKE</sequence>
<feature type="compositionally biased region" description="Polar residues" evidence="4">
    <location>
        <begin position="425"/>
        <end position="444"/>
    </location>
</feature>
<feature type="region of interest" description="Disordered" evidence="4">
    <location>
        <begin position="297"/>
        <end position="330"/>
    </location>
</feature>
<comment type="similarity">
    <text evidence="1">Belongs to the peptidase C48 family.</text>
</comment>
<keyword evidence="2" id="KW-0645">Protease</keyword>
<feature type="compositionally biased region" description="Basic residues" evidence="4">
    <location>
        <begin position="483"/>
        <end position="493"/>
    </location>
</feature>
<reference evidence="6 7" key="1">
    <citation type="submission" date="2018-09" db="EMBL/GenBank/DDBJ databases">
        <title>Genomic investigation of the strawberry pathogen Phytophthora fragariae indicates pathogenicity is determined by transcriptional variation in three key races.</title>
        <authorList>
            <person name="Adams T.M."/>
            <person name="Armitage A.D."/>
            <person name="Sobczyk M.K."/>
            <person name="Bates H.J."/>
            <person name="Dunwell J.M."/>
            <person name="Nellist C.F."/>
            <person name="Harrison R.J."/>
        </authorList>
    </citation>
    <scope>NUCLEOTIDE SEQUENCE [LARGE SCALE GENOMIC DNA]</scope>
    <source>
        <strain evidence="6 7">ONT-3</strain>
    </source>
</reference>
<evidence type="ECO:0000313" key="7">
    <source>
        <dbReference type="Proteomes" id="UP000488956"/>
    </source>
</evidence>
<evidence type="ECO:0000259" key="5">
    <source>
        <dbReference type="PROSITE" id="PS50600"/>
    </source>
</evidence>
<dbReference type="GO" id="GO:0008234">
    <property type="term" value="F:cysteine-type peptidase activity"/>
    <property type="evidence" value="ECO:0007669"/>
    <property type="project" value="InterPro"/>
</dbReference>
<organism evidence="6 7">
    <name type="scientific">Phytophthora fragariae</name>
    <dbReference type="NCBI Taxonomy" id="53985"/>
    <lineage>
        <taxon>Eukaryota</taxon>
        <taxon>Sar</taxon>
        <taxon>Stramenopiles</taxon>
        <taxon>Oomycota</taxon>
        <taxon>Peronosporomycetes</taxon>
        <taxon>Peronosporales</taxon>
        <taxon>Peronosporaceae</taxon>
        <taxon>Phytophthora</taxon>
    </lineage>
</organism>
<keyword evidence="3" id="KW-0378">Hydrolase</keyword>
<feature type="region of interest" description="Disordered" evidence="4">
    <location>
        <begin position="1"/>
        <end position="48"/>
    </location>
</feature>
<name>A0A6G0KBA5_9STRA</name>
<dbReference type="Proteomes" id="UP000488956">
    <property type="component" value="Unassembled WGS sequence"/>
</dbReference>
<dbReference type="AlphaFoldDB" id="A0A6G0KBA5"/>
<evidence type="ECO:0000256" key="3">
    <source>
        <dbReference type="ARBA" id="ARBA00022801"/>
    </source>
</evidence>
<dbReference type="EMBL" id="QXFX01001935">
    <property type="protein sequence ID" value="KAE9082804.1"/>
    <property type="molecule type" value="Genomic_DNA"/>
</dbReference>